<dbReference type="PANTHER" id="PTHR13355:SF11">
    <property type="entry name" value="GLUCOSAMINE 6-PHOSPHATE N-ACETYLTRANSFERASE"/>
    <property type="match status" value="1"/>
</dbReference>
<keyword evidence="3" id="KW-1185">Reference proteome</keyword>
<dbReference type="InterPro" id="IPR039143">
    <property type="entry name" value="GNPNAT1-like"/>
</dbReference>
<evidence type="ECO:0000313" key="2">
    <source>
        <dbReference type="EMBL" id="UUV99882.1"/>
    </source>
</evidence>
<accession>A0ABY5P205</accession>
<keyword evidence="2" id="KW-0808">Transferase</keyword>
<reference evidence="2" key="1">
    <citation type="submission" date="2022-08" db="EMBL/GenBank/DDBJ databases">
        <title>Genome sequence of Vagococcus luciliae DSM 112651.</title>
        <authorList>
            <person name="Juan G."/>
            <person name="Anja P."/>
            <person name="Rolf D."/>
            <person name="Kampfer P."/>
            <person name="Vilcinskas A."/>
        </authorList>
    </citation>
    <scope>NUCLEOTIDE SEQUENCE</scope>
    <source>
        <strain evidence="2">G314FT</strain>
    </source>
</reference>
<dbReference type="GO" id="GO:0016746">
    <property type="term" value="F:acyltransferase activity"/>
    <property type="evidence" value="ECO:0007669"/>
    <property type="project" value="UniProtKB-KW"/>
</dbReference>
<protein>
    <submittedName>
        <fullName evidence="2">Acetyltransferase</fullName>
        <ecNumber evidence="2">2.3.1.-</ecNumber>
    </submittedName>
</protein>
<evidence type="ECO:0000313" key="3">
    <source>
        <dbReference type="Proteomes" id="UP001058273"/>
    </source>
</evidence>
<dbReference type="SUPFAM" id="SSF55729">
    <property type="entry name" value="Acyl-CoA N-acyltransferases (Nat)"/>
    <property type="match status" value="1"/>
</dbReference>
<dbReference type="EMBL" id="CP102451">
    <property type="protein sequence ID" value="UUV99882.1"/>
    <property type="molecule type" value="Genomic_DNA"/>
</dbReference>
<dbReference type="Pfam" id="PF13673">
    <property type="entry name" value="Acetyltransf_10"/>
    <property type="match status" value="1"/>
</dbReference>
<dbReference type="Gene3D" id="3.40.630.30">
    <property type="match status" value="1"/>
</dbReference>
<reference evidence="2" key="2">
    <citation type="submission" date="2022-08" db="EMBL/GenBank/DDBJ databases">
        <authorList>
            <person name="Poehlein A."/>
            <person name="Guzman J."/>
            <person name="Daniel R."/>
            <person name="Vilcinskas A."/>
        </authorList>
    </citation>
    <scope>NUCLEOTIDE SEQUENCE</scope>
    <source>
        <strain evidence="2">G314FT</strain>
    </source>
</reference>
<feature type="domain" description="N-acetyltransferase" evidence="1">
    <location>
        <begin position="5"/>
        <end position="144"/>
    </location>
</feature>
<dbReference type="PANTHER" id="PTHR13355">
    <property type="entry name" value="GLUCOSAMINE 6-PHOSPHATE N-ACETYLTRANSFERASE"/>
    <property type="match status" value="1"/>
</dbReference>
<dbReference type="Proteomes" id="UP001058273">
    <property type="component" value="Chromosome"/>
</dbReference>
<sequence>MSPLLHTNDLNSTIYHDAKEIRLNVFVKEQNVPKSIEIADEELAIHCVLYNENKKPLGTVRLLPIDKTTMKVQRMAVAKEARGKGVGKQLMTYVEDVAKQYHVSTLILGAQLHAFDFYQSLGYKPFGDTYLEANIEHQNMKKII</sequence>
<dbReference type="CDD" id="cd04301">
    <property type="entry name" value="NAT_SF"/>
    <property type="match status" value="1"/>
</dbReference>
<dbReference type="EC" id="2.3.1.-" evidence="2"/>
<organism evidence="2 3">
    <name type="scientific">Vagococcus luciliae</name>
    <dbReference type="NCBI Taxonomy" id="2920380"/>
    <lineage>
        <taxon>Bacteria</taxon>
        <taxon>Bacillati</taxon>
        <taxon>Bacillota</taxon>
        <taxon>Bacilli</taxon>
        <taxon>Lactobacillales</taxon>
        <taxon>Enterococcaceae</taxon>
        <taxon>Vagococcus</taxon>
    </lineage>
</organism>
<name>A0ABY5P205_9ENTE</name>
<keyword evidence="2" id="KW-0012">Acyltransferase</keyword>
<proteinExistence type="predicted"/>
<dbReference type="RefSeq" id="WP_257701330.1">
    <property type="nucleotide sequence ID" value="NZ_CP102451.1"/>
</dbReference>
<dbReference type="PROSITE" id="PS51186">
    <property type="entry name" value="GNAT"/>
    <property type="match status" value="1"/>
</dbReference>
<dbReference type="InterPro" id="IPR016181">
    <property type="entry name" value="Acyl_CoA_acyltransferase"/>
</dbReference>
<evidence type="ECO:0000259" key="1">
    <source>
        <dbReference type="PROSITE" id="PS51186"/>
    </source>
</evidence>
<dbReference type="InterPro" id="IPR000182">
    <property type="entry name" value="GNAT_dom"/>
</dbReference>
<gene>
    <name evidence="2" type="ORF">G314FT_20510</name>
</gene>